<proteinExistence type="predicted"/>
<accession>A0A7X3FWI3</accession>
<dbReference type="PROSITE" id="PS51318">
    <property type="entry name" value="TAT"/>
    <property type="match status" value="1"/>
</dbReference>
<dbReference type="NCBIfam" id="TIGR02811">
    <property type="entry name" value="formate_TAT"/>
    <property type="match status" value="1"/>
</dbReference>
<comment type="caution">
    <text evidence="2">The sequence shown here is derived from an EMBL/GenBank/DDBJ whole genome shotgun (WGS) entry which is preliminary data.</text>
</comment>
<name>A0A7X3FWI3_9BURK</name>
<evidence type="ECO:0000256" key="1">
    <source>
        <dbReference type="SAM" id="MobiDB-lite"/>
    </source>
</evidence>
<dbReference type="InterPro" id="IPR019546">
    <property type="entry name" value="TAT_signal_bac_arc"/>
</dbReference>
<reference evidence="2 3" key="1">
    <citation type="submission" date="2019-12" db="EMBL/GenBank/DDBJ databases">
        <authorList>
            <person name="Li C."/>
            <person name="Zhao J."/>
        </authorList>
    </citation>
    <scope>NUCLEOTIDE SEQUENCE [LARGE SCALE GENOMIC DNA]</scope>
    <source>
        <strain evidence="2 3">NEAU-DD11</strain>
    </source>
</reference>
<organism evidence="2 3">
    <name type="scientific">Massilia cellulosiltytica</name>
    <dbReference type="NCBI Taxonomy" id="2683234"/>
    <lineage>
        <taxon>Bacteria</taxon>
        <taxon>Pseudomonadati</taxon>
        <taxon>Pseudomonadota</taxon>
        <taxon>Betaproteobacteria</taxon>
        <taxon>Burkholderiales</taxon>
        <taxon>Oxalobacteraceae</taxon>
        <taxon>Telluria group</taxon>
        <taxon>Massilia</taxon>
    </lineage>
</organism>
<dbReference type="AlphaFoldDB" id="A0A7X3FWI3"/>
<dbReference type="InterPro" id="IPR014177">
    <property type="entry name" value="Formate_DH_TAT-contain"/>
</dbReference>
<evidence type="ECO:0000313" key="3">
    <source>
        <dbReference type="Proteomes" id="UP000443353"/>
    </source>
</evidence>
<dbReference type="PIRSF" id="PIRSF036704">
    <property type="entry name" value="UCP036704"/>
    <property type="match status" value="1"/>
</dbReference>
<dbReference type="InterPro" id="IPR006311">
    <property type="entry name" value="TAT_signal"/>
</dbReference>
<feature type="region of interest" description="Disordered" evidence="1">
    <location>
        <begin position="33"/>
        <end position="59"/>
    </location>
</feature>
<dbReference type="NCBIfam" id="TIGR01409">
    <property type="entry name" value="TAT_signal_seq"/>
    <property type="match status" value="1"/>
</dbReference>
<dbReference type="EMBL" id="WSES01000002">
    <property type="protein sequence ID" value="MVW59346.1"/>
    <property type="molecule type" value="Genomic_DNA"/>
</dbReference>
<gene>
    <name evidence="2" type="ORF">GPY61_05335</name>
</gene>
<feature type="compositionally biased region" description="Low complexity" evidence="1">
    <location>
        <begin position="33"/>
        <end position="54"/>
    </location>
</feature>
<keyword evidence="3" id="KW-1185">Reference proteome</keyword>
<dbReference type="Proteomes" id="UP000443353">
    <property type="component" value="Unassembled WGS sequence"/>
</dbReference>
<sequence length="72" mass="8014">MRTIMNDDKQPDPTRRSLLKAAPLGALAVAAAARARAPEAQPEPAAPAEPQKAQGYHETEHIRRYYRTAAYW</sequence>
<protein>
    <submittedName>
        <fullName evidence="2">Twin-arginine translocation signal domain-containing protein</fullName>
    </submittedName>
</protein>
<evidence type="ECO:0000313" key="2">
    <source>
        <dbReference type="EMBL" id="MVW59346.1"/>
    </source>
</evidence>